<reference evidence="1 2" key="1">
    <citation type="submission" date="2018-10" db="EMBL/GenBank/DDBJ databases">
        <authorList>
            <person name="Chen W.-M."/>
        </authorList>
    </citation>
    <scope>NUCLEOTIDE SEQUENCE [LARGE SCALE GENOMIC DNA]</scope>
    <source>
        <strain evidence="1 2">THS-13</strain>
    </source>
</reference>
<evidence type="ECO:0000313" key="2">
    <source>
        <dbReference type="Proteomes" id="UP000282106"/>
    </source>
</evidence>
<dbReference type="InterPro" id="IPR021332">
    <property type="entry name" value="DUF2944"/>
</dbReference>
<gene>
    <name evidence="1" type="ORF">ED208_05455</name>
</gene>
<sequence>MEDWALRAMARWPNVPALFGWLSLDRRGRWRIRGELISRPQITDTFDRNYAADEHGRWYFQNGPQRGYVQLETAPLVLRAEAETLRTHNGLAVASPTAAWLDEDGGLWLATEHGPAALSDQEAEWLLVHLHGAQGPVEEAELATALALPAGSRTDLWLKWGELALPLHRLTRAEAPQVLGFAAEPQPLPGEKTSERAPD</sequence>
<proteinExistence type="predicted"/>
<dbReference type="EMBL" id="RJVO01000002">
    <property type="protein sequence ID" value="ROH91825.1"/>
    <property type="molecule type" value="Genomic_DNA"/>
</dbReference>
<dbReference type="Proteomes" id="UP000282106">
    <property type="component" value="Unassembled WGS sequence"/>
</dbReference>
<comment type="caution">
    <text evidence="1">The sequence shown here is derived from an EMBL/GenBank/DDBJ whole genome shotgun (WGS) entry which is preliminary data.</text>
</comment>
<organism evidence="1 2">
    <name type="scientific">Stagnimonas aquatica</name>
    <dbReference type="NCBI Taxonomy" id="2689987"/>
    <lineage>
        <taxon>Bacteria</taxon>
        <taxon>Pseudomonadati</taxon>
        <taxon>Pseudomonadota</taxon>
        <taxon>Gammaproteobacteria</taxon>
        <taxon>Nevskiales</taxon>
        <taxon>Nevskiaceae</taxon>
        <taxon>Stagnimonas</taxon>
    </lineage>
</organism>
<accession>A0A3N0VGK1</accession>
<dbReference type="Pfam" id="PF11161">
    <property type="entry name" value="DUF2944"/>
    <property type="match status" value="1"/>
</dbReference>
<evidence type="ECO:0000313" key="1">
    <source>
        <dbReference type="EMBL" id="ROH91825.1"/>
    </source>
</evidence>
<keyword evidence="2" id="KW-1185">Reference proteome</keyword>
<name>A0A3N0VGK1_9GAMM</name>
<dbReference type="InParanoid" id="A0A3N0VGK1"/>
<dbReference type="RefSeq" id="WP_123210869.1">
    <property type="nucleotide sequence ID" value="NZ_RJVO01000002.1"/>
</dbReference>
<protein>
    <submittedName>
        <fullName evidence="1">DUF2946 family protein</fullName>
    </submittedName>
</protein>
<dbReference type="AlphaFoldDB" id="A0A3N0VGK1"/>